<dbReference type="AlphaFoldDB" id="A0AAT9FGF0"/>
<accession>A0AAT9FGF0</accession>
<evidence type="ECO:0000256" key="1">
    <source>
        <dbReference type="ARBA" id="ARBA00022729"/>
    </source>
</evidence>
<protein>
    <recommendedName>
        <fullName evidence="3">Thioredoxin domain-containing protein</fullName>
    </recommendedName>
</protein>
<evidence type="ECO:0000259" key="3">
    <source>
        <dbReference type="PROSITE" id="PS51352"/>
    </source>
</evidence>
<reference evidence="4" key="1">
    <citation type="submission" date="2024-07" db="EMBL/GenBank/DDBJ databases">
        <title>Complete genome sequence of Verrucomicrobiaceae bacterium NT6N.</title>
        <authorList>
            <person name="Huang C."/>
            <person name="Takami H."/>
            <person name="Hamasaki K."/>
        </authorList>
    </citation>
    <scope>NUCLEOTIDE SEQUENCE</scope>
    <source>
        <strain evidence="4">NT6N</strain>
    </source>
</reference>
<dbReference type="EMBL" id="AP026866">
    <property type="protein sequence ID" value="BDS05047.1"/>
    <property type="molecule type" value="Genomic_DNA"/>
</dbReference>
<dbReference type="Pfam" id="PF13899">
    <property type="entry name" value="Thioredoxin_7"/>
    <property type="match status" value="1"/>
</dbReference>
<evidence type="ECO:0000313" key="4">
    <source>
        <dbReference type="EMBL" id="BDS05047.1"/>
    </source>
</evidence>
<dbReference type="KEGG" id="osu:NT6N_00870"/>
<gene>
    <name evidence="4" type="ORF">NT6N_00870</name>
</gene>
<dbReference type="InterPro" id="IPR051099">
    <property type="entry name" value="AGR/TXD"/>
</dbReference>
<feature type="domain" description="Thioredoxin" evidence="3">
    <location>
        <begin position="6"/>
        <end position="146"/>
    </location>
</feature>
<feature type="signal peptide" evidence="2">
    <location>
        <begin position="1"/>
        <end position="20"/>
    </location>
</feature>
<dbReference type="PANTHER" id="PTHR15337:SF11">
    <property type="entry name" value="THIOREDOXIN DOMAIN-CONTAINING PROTEIN"/>
    <property type="match status" value="1"/>
</dbReference>
<dbReference type="Gene3D" id="3.40.30.10">
    <property type="entry name" value="Glutaredoxin"/>
    <property type="match status" value="1"/>
</dbReference>
<sequence>MKKTILASLALAITASFATAGGDNWMTDFEAAQKKAAAENKDLLVDFTGSDWCGWCIKLNKEVFQHDPFKTGVADKFVLVELDFPRDKSKLSQEIQDQNSSLQAKYGVRGFPTILLLDAKGRPYAKTGYQAGGPEKYVAHLDELRAKRVERDEAFAAADKLSGVDKAKALVKALNTIPEDYHGQYSDVVDQVAKLDPKDETGFVAKQKRKEAQSTLEKEVATASRAGNVDDALGKIDAFIKEYKVEGEEKQQILAMKMDPLLRNKKFDEAGAVIDDIIAAAPESKYAKHAGAFKERLEKMKETAE</sequence>
<dbReference type="PANTHER" id="PTHR15337">
    <property type="entry name" value="ANTERIOR GRADIENT PROTEIN-RELATED"/>
    <property type="match status" value="1"/>
</dbReference>
<evidence type="ECO:0000256" key="2">
    <source>
        <dbReference type="SAM" id="SignalP"/>
    </source>
</evidence>
<organism evidence="4">
    <name type="scientific">Oceaniferula spumae</name>
    <dbReference type="NCBI Taxonomy" id="2979115"/>
    <lineage>
        <taxon>Bacteria</taxon>
        <taxon>Pseudomonadati</taxon>
        <taxon>Verrucomicrobiota</taxon>
        <taxon>Verrucomicrobiia</taxon>
        <taxon>Verrucomicrobiales</taxon>
        <taxon>Verrucomicrobiaceae</taxon>
        <taxon>Oceaniferula</taxon>
    </lineage>
</organism>
<proteinExistence type="predicted"/>
<dbReference type="PROSITE" id="PS51352">
    <property type="entry name" value="THIOREDOXIN_2"/>
    <property type="match status" value="1"/>
</dbReference>
<dbReference type="InterPro" id="IPR013766">
    <property type="entry name" value="Thioredoxin_domain"/>
</dbReference>
<dbReference type="SUPFAM" id="SSF52833">
    <property type="entry name" value="Thioredoxin-like"/>
    <property type="match status" value="1"/>
</dbReference>
<dbReference type="InterPro" id="IPR036249">
    <property type="entry name" value="Thioredoxin-like_sf"/>
</dbReference>
<name>A0AAT9FGF0_9BACT</name>
<keyword evidence="1 2" id="KW-0732">Signal</keyword>
<feature type="chain" id="PRO_5043792846" description="Thioredoxin domain-containing protein" evidence="2">
    <location>
        <begin position="21"/>
        <end position="305"/>
    </location>
</feature>